<evidence type="ECO:0000256" key="1">
    <source>
        <dbReference type="SAM" id="MobiDB-lite"/>
    </source>
</evidence>
<name>A0A561W6U9_9ACTN</name>
<dbReference type="AlphaFoldDB" id="A0A561W6U9"/>
<feature type="compositionally biased region" description="Polar residues" evidence="1">
    <location>
        <begin position="126"/>
        <end position="140"/>
    </location>
</feature>
<evidence type="ECO:0000313" key="3">
    <source>
        <dbReference type="Proteomes" id="UP000317685"/>
    </source>
</evidence>
<dbReference type="EMBL" id="VIWZ01000001">
    <property type="protein sequence ID" value="TWG19581.1"/>
    <property type="molecule type" value="Genomic_DNA"/>
</dbReference>
<sequence>MWGGCGSTGGRSGKGYTRQPIEMAPSITVIRATQGETVGPYTDTRTAGRPRRPRGGSARLPRGRSPRTDHGRPAPDARTTGQPRTNARRASPGPPHGGRRPTRTRTTRPQHRNVTHTEGVPAARATTATQLQGRSRSSPSRGVAAPYVGQLYSAAPGGVDPNPASQFRHPTASKRLPATPAVETDRAAGLGTAEGTAPQGTTPRQTTCAPTRGTGRGTRAYGPGVSGPCRPDACCRRRRRPRRAGRGPSPPTGSTGRCPSAACRCSSPP</sequence>
<feature type="compositionally biased region" description="Basic residues" evidence="1">
    <location>
        <begin position="236"/>
        <end position="245"/>
    </location>
</feature>
<organism evidence="2 3">
    <name type="scientific">Micromonospora taraxaci</name>
    <dbReference type="NCBI Taxonomy" id="1316803"/>
    <lineage>
        <taxon>Bacteria</taxon>
        <taxon>Bacillati</taxon>
        <taxon>Actinomycetota</taxon>
        <taxon>Actinomycetes</taxon>
        <taxon>Micromonosporales</taxon>
        <taxon>Micromonosporaceae</taxon>
        <taxon>Micromonospora</taxon>
    </lineage>
</organism>
<accession>A0A561W6U9</accession>
<reference evidence="2 3" key="1">
    <citation type="submission" date="2019-06" db="EMBL/GenBank/DDBJ databases">
        <title>Sequencing the genomes of 1000 actinobacteria strains.</title>
        <authorList>
            <person name="Klenk H.-P."/>
        </authorList>
    </citation>
    <scope>NUCLEOTIDE SEQUENCE [LARGE SCALE GENOMIC DNA]</scope>
    <source>
        <strain evidence="2 3">DSM 45885</strain>
    </source>
</reference>
<gene>
    <name evidence="2" type="ORF">FHU34_114965</name>
</gene>
<protein>
    <submittedName>
        <fullName evidence="2">Uncharacterized protein</fullName>
    </submittedName>
</protein>
<feature type="region of interest" description="Disordered" evidence="1">
    <location>
        <begin position="1"/>
        <end position="269"/>
    </location>
</feature>
<proteinExistence type="predicted"/>
<keyword evidence="3" id="KW-1185">Reference proteome</keyword>
<comment type="caution">
    <text evidence="2">The sequence shown here is derived from an EMBL/GenBank/DDBJ whole genome shotgun (WGS) entry which is preliminary data.</text>
</comment>
<feature type="compositionally biased region" description="Low complexity" evidence="1">
    <location>
        <begin position="206"/>
        <end position="231"/>
    </location>
</feature>
<feature type="compositionally biased region" description="Basic and acidic residues" evidence="1">
    <location>
        <begin position="66"/>
        <end position="75"/>
    </location>
</feature>
<feature type="compositionally biased region" description="Basic residues" evidence="1">
    <location>
        <begin position="97"/>
        <end position="114"/>
    </location>
</feature>
<evidence type="ECO:0000313" key="2">
    <source>
        <dbReference type="EMBL" id="TWG19581.1"/>
    </source>
</evidence>
<feature type="compositionally biased region" description="Gly residues" evidence="1">
    <location>
        <begin position="1"/>
        <end position="13"/>
    </location>
</feature>
<dbReference type="Proteomes" id="UP000317685">
    <property type="component" value="Unassembled WGS sequence"/>
</dbReference>